<dbReference type="EMBL" id="PZZN01000001">
    <property type="protein sequence ID" value="PTM46833.1"/>
    <property type="molecule type" value="Genomic_DNA"/>
</dbReference>
<keyword evidence="4 7" id="KW-0808">Transferase</keyword>
<dbReference type="PIRSF" id="PIRSF036428">
    <property type="entry name" value="CobL"/>
    <property type="match status" value="1"/>
</dbReference>
<keyword evidence="5" id="KW-0949">S-adenosyl-L-methionine</keyword>
<dbReference type="Proteomes" id="UP000240996">
    <property type="component" value="Unassembled WGS sequence"/>
</dbReference>
<dbReference type="NCBIfam" id="TIGR02467">
    <property type="entry name" value="CbiE"/>
    <property type="match status" value="1"/>
</dbReference>
<evidence type="ECO:0000313" key="8">
    <source>
        <dbReference type="Proteomes" id="UP000240996"/>
    </source>
</evidence>
<dbReference type="InterPro" id="IPR035996">
    <property type="entry name" value="4pyrrol_Methylase_sf"/>
</dbReference>
<dbReference type="InterPro" id="IPR006365">
    <property type="entry name" value="Cbl_synth_CobL"/>
</dbReference>
<dbReference type="InterPro" id="IPR029063">
    <property type="entry name" value="SAM-dependent_MTases_sf"/>
</dbReference>
<keyword evidence="8" id="KW-1185">Reference proteome</keyword>
<feature type="domain" description="Tetrapyrrole methylase" evidence="6">
    <location>
        <begin position="7"/>
        <end position="193"/>
    </location>
</feature>
<dbReference type="InterPro" id="IPR014008">
    <property type="entry name" value="Cbl_synth_MTase_CbiT"/>
</dbReference>
<dbReference type="SUPFAM" id="SSF53335">
    <property type="entry name" value="S-adenosyl-L-methionine-dependent methyltransferases"/>
    <property type="match status" value="1"/>
</dbReference>
<sequence length="398" mass="41467">MTEAPWLTIVGIGEDGVAGLSAAARTALAEAEIVTGATRHLALAGELRGAVEAWPVPFEDGIARLIAHRGRRVVMLASGDPFWFGAGTSVTQHLSPGEWTAHPAPSTFALAAARLGWGLEDCTCLGLHAAPFGRLRPHIARGRRAIVLVRDGAAVGGLAAYLEAAGFGASSLHVLEALGGPRERIRHTTAATMAFDDIAHPVAVGIVFEGAGAVMPQAGLSDDWFAHDGQITKSPIRAVTLAALAPKPGESLWDIGAGSGSIGISWLLAHPSTRAIAFEADPVRAGRIVDNAATLGVDRLVVVEGRAPECLGELPCPDAVFVGGGLSEALLRALWPLVEQGTRIVANAVTLESEALLTQWQAAQGGSLMRIEVAQAVPIGTRRGWRAQFPVVQWAYPA</sequence>
<name>A0A2T4YSQ4_9SPHN</name>
<reference evidence="7 8" key="1">
    <citation type="submission" date="2018-04" db="EMBL/GenBank/DDBJ databases">
        <title>Genomic Encyclopedia of Type Strains, Phase III (KMG-III): the genomes of soil and plant-associated and newly described type strains.</title>
        <authorList>
            <person name="Whitman W."/>
        </authorList>
    </citation>
    <scope>NUCLEOTIDE SEQUENCE [LARGE SCALE GENOMIC DNA]</scope>
    <source>
        <strain evidence="7 8">NW12</strain>
    </source>
</reference>
<evidence type="ECO:0000259" key="6">
    <source>
        <dbReference type="Pfam" id="PF00590"/>
    </source>
</evidence>
<organism evidence="7 8">
    <name type="scientific">Sphingomonas aerolata</name>
    <dbReference type="NCBI Taxonomy" id="185951"/>
    <lineage>
        <taxon>Bacteria</taxon>
        <taxon>Pseudomonadati</taxon>
        <taxon>Pseudomonadota</taxon>
        <taxon>Alphaproteobacteria</taxon>
        <taxon>Sphingomonadales</taxon>
        <taxon>Sphingomonadaceae</taxon>
        <taxon>Sphingomonas</taxon>
    </lineage>
</organism>
<dbReference type="PANTHER" id="PTHR43182:SF1">
    <property type="entry name" value="COBALT-PRECORRIN-7 C(5)-METHYLTRANSFERASE"/>
    <property type="match status" value="1"/>
</dbReference>
<dbReference type="InterPro" id="IPR050714">
    <property type="entry name" value="Cobalamin_biosynth_MTase"/>
</dbReference>
<proteinExistence type="predicted"/>
<protein>
    <submittedName>
        <fullName evidence="7">Precorrin-6Y C5,15-methyltransferase (Decarboxylating)</fullName>
    </submittedName>
</protein>
<comment type="pathway">
    <text evidence="1">Cofactor biosynthesis; adenosylcobalamin biosynthesis.</text>
</comment>
<gene>
    <name evidence="7" type="ORF">C8J24_0209</name>
</gene>
<dbReference type="SUPFAM" id="SSF53790">
    <property type="entry name" value="Tetrapyrrole methylase"/>
    <property type="match status" value="1"/>
</dbReference>
<evidence type="ECO:0000256" key="1">
    <source>
        <dbReference type="ARBA" id="ARBA00004953"/>
    </source>
</evidence>
<evidence type="ECO:0000256" key="2">
    <source>
        <dbReference type="ARBA" id="ARBA00022573"/>
    </source>
</evidence>
<dbReference type="GO" id="GO:0009236">
    <property type="term" value="P:cobalamin biosynthetic process"/>
    <property type="evidence" value="ECO:0007669"/>
    <property type="project" value="UniProtKB-UniPathway"/>
</dbReference>
<keyword evidence="3 7" id="KW-0489">Methyltransferase</keyword>
<comment type="caution">
    <text evidence="7">The sequence shown here is derived from an EMBL/GenBank/DDBJ whole genome shotgun (WGS) entry which is preliminary data.</text>
</comment>
<dbReference type="Gene3D" id="3.40.1010.10">
    <property type="entry name" value="Cobalt-precorrin-4 Transmethylase, Domain 1"/>
    <property type="match status" value="1"/>
</dbReference>
<dbReference type="InterPro" id="IPR000878">
    <property type="entry name" value="4pyrrol_Mease"/>
</dbReference>
<evidence type="ECO:0000313" key="7">
    <source>
        <dbReference type="EMBL" id="PTM46833.1"/>
    </source>
</evidence>
<evidence type="ECO:0000256" key="3">
    <source>
        <dbReference type="ARBA" id="ARBA00022603"/>
    </source>
</evidence>
<dbReference type="UniPathway" id="UPA00148"/>
<dbReference type="PANTHER" id="PTHR43182">
    <property type="entry name" value="COBALT-PRECORRIN-6B C(15)-METHYLTRANSFERASE (DECARBOXYLATING)"/>
    <property type="match status" value="1"/>
</dbReference>
<evidence type="ECO:0000256" key="4">
    <source>
        <dbReference type="ARBA" id="ARBA00022679"/>
    </source>
</evidence>
<keyword evidence="2" id="KW-0169">Cobalamin biosynthesis</keyword>
<dbReference type="Gene3D" id="3.40.50.150">
    <property type="entry name" value="Vaccinia Virus protein VP39"/>
    <property type="match status" value="1"/>
</dbReference>
<dbReference type="GO" id="GO:0008276">
    <property type="term" value="F:protein methyltransferase activity"/>
    <property type="evidence" value="ECO:0007669"/>
    <property type="project" value="InterPro"/>
</dbReference>
<dbReference type="NCBIfam" id="TIGR02469">
    <property type="entry name" value="CbiT"/>
    <property type="match status" value="1"/>
</dbReference>
<dbReference type="Pfam" id="PF00590">
    <property type="entry name" value="TP_methylase"/>
    <property type="match status" value="1"/>
</dbReference>
<dbReference type="AlphaFoldDB" id="A0A2T4YSQ4"/>
<accession>A0A2T4YSQ4</accession>
<dbReference type="InterPro" id="IPR014777">
    <property type="entry name" value="4pyrrole_Mease_sub1"/>
</dbReference>
<evidence type="ECO:0000256" key="5">
    <source>
        <dbReference type="ARBA" id="ARBA00022691"/>
    </source>
</evidence>
<dbReference type="InterPro" id="IPR012818">
    <property type="entry name" value="CbiE"/>
</dbReference>
<dbReference type="GO" id="GO:0032259">
    <property type="term" value="P:methylation"/>
    <property type="evidence" value="ECO:0007669"/>
    <property type="project" value="UniProtKB-KW"/>
</dbReference>
<dbReference type="CDD" id="cd11644">
    <property type="entry name" value="Precorrin-6Y-MT"/>
    <property type="match status" value="1"/>
</dbReference>